<feature type="compositionally biased region" description="Polar residues" evidence="3">
    <location>
        <begin position="55"/>
        <end position="79"/>
    </location>
</feature>
<organism evidence="4 5">
    <name type="scientific">Iris pallida</name>
    <name type="common">Sweet iris</name>
    <dbReference type="NCBI Taxonomy" id="29817"/>
    <lineage>
        <taxon>Eukaryota</taxon>
        <taxon>Viridiplantae</taxon>
        <taxon>Streptophyta</taxon>
        <taxon>Embryophyta</taxon>
        <taxon>Tracheophyta</taxon>
        <taxon>Spermatophyta</taxon>
        <taxon>Magnoliopsida</taxon>
        <taxon>Liliopsida</taxon>
        <taxon>Asparagales</taxon>
        <taxon>Iridaceae</taxon>
        <taxon>Iridoideae</taxon>
        <taxon>Irideae</taxon>
        <taxon>Iris</taxon>
    </lineage>
</organism>
<dbReference type="GO" id="GO:0005737">
    <property type="term" value="C:cytoplasm"/>
    <property type="evidence" value="ECO:0007669"/>
    <property type="project" value="TreeGrafter"/>
</dbReference>
<evidence type="ECO:0000313" key="5">
    <source>
        <dbReference type="Proteomes" id="UP001140949"/>
    </source>
</evidence>
<accession>A0AAX6DWY2</accession>
<feature type="region of interest" description="Disordered" evidence="3">
    <location>
        <begin position="1"/>
        <end position="84"/>
    </location>
</feature>
<comment type="caution">
    <text evidence="4">The sequence shown here is derived from an EMBL/GenBank/DDBJ whole genome shotgun (WGS) entry which is preliminary data.</text>
</comment>
<dbReference type="Proteomes" id="UP001140949">
    <property type="component" value="Unassembled WGS sequence"/>
</dbReference>
<dbReference type="PANTHER" id="PTHR19321:SF7">
    <property type="entry name" value="65-KDA MICROTUBULE-ASSOCIATED PROTEIN 3"/>
    <property type="match status" value="1"/>
</dbReference>
<evidence type="ECO:0000313" key="4">
    <source>
        <dbReference type="EMBL" id="KAJ6796211.1"/>
    </source>
</evidence>
<comment type="similarity">
    <text evidence="1">Belongs to the MAP65/ASE1 family.</text>
</comment>
<proteinExistence type="inferred from homology"/>
<dbReference type="AlphaFoldDB" id="A0AAX6DWY2"/>
<name>A0AAX6DWY2_IRIPA</name>
<reference evidence="4" key="1">
    <citation type="journal article" date="2023" name="GigaByte">
        <title>Genome assembly of the bearded iris, Iris pallida Lam.</title>
        <authorList>
            <person name="Bruccoleri R.E."/>
            <person name="Oakeley E.J."/>
            <person name="Faust A.M.E."/>
            <person name="Altorfer M."/>
            <person name="Dessus-Babus S."/>
            <person name="Burckhardt D."/>
            <person name="Oertli M."/>
            <person name="Naumann U."/>
            <person name="Petersen F."/>
            <person name="Wong J."/>
        </authorList>
    </citation>
    <scope>NUCLEOTIDE SEQUENCE</scope>
    <source>
        <strain evidence="4">GSM-AAB239-AS_SAM_17_03QT</strain>
    </source>
</reference>
<reference evidence="4" key="2">
    <citation type="submission" date="2023-04" db="EMBL/GenBank/DDBJ databases">
        <authorList>
            <person name="Bruccoleri R.E."/>
            <person name="Oakeley E.J."/>
            <person name="Faust A.-M."/>
            <person name="Dessus-Babus S."/>
            <person name="Altorfer M."/>
            <person name="Burckhardt D."/>
            <person name="Oertli M."/>
            <person name="Naumann U."/>
            <person name="Petersen F."/>
            <person name="Wong J."/>
        </authorList>
    </citation>
    <scope>NUCLEOTIDE SEQUENCE</scope>
    <source>
        <strain evidence="4">GSM-AAB239-AS_SAM_17_03QT</strain>
        <tissue evidence="4">Leaf</tissue>
    </source>
</reference>
<dbReference type="GO" id="GO:0008017">
    <property type="term" value="F:microtubule binding"/>
    <property type="evidence" value="ECO:0007669"/>
    <property type="project" value="InterPro"/>
</dbReference>
<dbReference type="PANTHER" id="PTHR19321">
    <property type="entry name" value="PROTEIN REGULATOR OF CYTOKINESIS 1 PRC1-RELATED"/>
    <property type="match status" value="1"/>
</dbReference>
<dbReference type="GO" id="GO:0005874">
    <property type="term" value="C:microtubule"/>
    <property type="evidence" value="ECO:0007669"/>
    <property type="project" value="UniProtKB-KW"/>
</dbReference>
<feature type="compositionally biased region" description="Low complexity" evidence="3">
    <location>
        <begin position="39"/>
        <end position="50"/>
    </location>
</feature>
<dbReference type="InterPro" id="IPR007145">
    <property type="entry name" value="MAP65_Ase1_PRC1"/>
</dbReference>
<protein>
    <submittedName>
        <fullName evidence="4">65-kDa microtubule-associated protein 3-like</fullName>
    </submittedName>
</protein>
<dbReference type="EMBL" id="JANAVB010041419">
    <property type="protein sequence ID" value="KAJ6796211.1"/>
    <property type="molecule type" value="Genomic_DNA"/>
</dbReference>
<evidence type="ECO:0000256" key="1">
    <source>
        <dbReference type="ARBA" id="ARBA00006187"/>
    </source>
</evidence>
<feature type="compositionally biased region" description="Basic and acidic residues" evidence="3">
    <location>
        <begin position="8"/>
        <end position="24"/>
    </location>
</feature>
<gene>
    <name evidence="4" type="ORF">M6B38_222475</name>
</gene>
<dbReference type="GO" id="GO:0005819">
    <property type="term" value="C:spindle"/>
    <property type="evidence" value="ECO:0007669"/>
    <property type="project" value="TreeGrafter"/>
</dbReference>
<keyword evidence="2" id="KW-0493">Microtubule</keyword>
<keyword evidence="5" id="KW-1185">Reference proteome</keyword>
<sequence length="144" mass="16478">MLENYSILREEKEQERKRQRDQKRLQGQLVAEQEVLFGSKPSPSKNPSSKKMLRSLTTGTNRRRSFSGTIQQTPKSASSARKEDTVVSTCAGHLPSMDVFKNMLCELDVGRKNPDGVCQGFLTGYFLDFLEKPIYLFFYILMCI</sequence>
<dbReference type="GO" id="GO:0000226">
    <property type="term" value="P:microtubule cytoskeleton organization"/>
    <property type="evidence" value="ECO:0007669"/>
    <property type="project" value="InterPro"/>
</dbReference>
<evidence type="ECO:0000256" key="3">
    <source>
        <dbReference type="SAM" id="MobiDB-lite"/>
    </source>
</evidence>
<evidence type="ECO:0000256" key="2">
    <source>
        <dbReference type="ARBA" id="ARBA00022701"/>
    </source>
</evidence>